<dbReference type="SUPFAM" id="SSF52540">
    <property type="entry name" value="P-loop containing nucleoside triphosphate hydrolases"/>
    <property type="match status" value="1"/>
</dbReference>
<gene>
    <name evidence="1" type="ORF">DI555_15130</name>
</gene>
<dbReference type="InterPro" id="IPR027417">
    <property type="entry name" value="P-loop_NTPase"/>
</dbReference>
<dbReference type="AlphaFoldDB" id="A0A2W5Q8S8"/>
<name>A0A2W5Q8S8_9SPHN</name>
<sequence>MPMIVCHGPKGGAGNTFVAAHLAMGLSAQGADVTVVSVAARDTLPLHFGLSPATSLPAITAPADEAVLVGGINLRSWRRAAEDLDFVPMLGELGYFQPGKERVLVVDVPSGETRLARRLIEHACAHVCTITAQPDTLALLPQVFGEAGAEGLARTAFVINALDETRRLGRHGAAFIRELAGSRLIGRIRLDEAVPEAIATLQTLGRYAPASVALSDVQQIAEAVAPTLDSTASAWVAPVSLAA</sequence>
<dbReference type="EMBL" id="QFPX01000012">
    <property type="protein sequence ID" value="PZQ53807.1"/>
    <property type="molecule type" value="Genomic_DNA"/>
</dbReference>
<evidence type="ECO:0000313" key="2">
    <source>
        <dbReference type="Proteomes" id="UP000249082"/>
    </source>
</evidence>
<protein>
    <submittedName>
        <fullName evidence="1">ATPase</fullName>
    </submittedName>
</protein>
<dbReference type="InterPro" id="IPR017746">
    <property type="entry name" value="Cellulose_synthase_operon_BcsQ"/>
</dbReference>
<reference evidence="1 2" key="1">
    <citation type="submission" date="2017-08" db="EMBL/GenBank/DDBJ databases">
        <title>Infants hospitalized years apart are colonized by the same room-sourced microbial strains.</title>
        <authorList>
            <person name="Brooks B."/>
            <person name="Olm M.R."/>
            <person name="Firek B.A."/>
            <person name="Baker R."/>
            <person name="Thomas B.C."/>
            <person name="Morowitz M.J."/>
            <person name="Banfield J.F."/>
        </authorList>
    </citation>
    <scope>NUCLEOTIDE SEQUENCE [LARGE SCALE GENOMIC DNA]</scope>
    <source>
        <strain evidence="1">S2_005_002_R2_33</strain>
    </source>
</reference>
<evidence type="ECO:0000313" key="1">
    <source>
        <dbReference type="EMBL" id="PZQ53807.1"/>
    </source>
</evidence>
<dbReference type="Gene3D" id="3.40.50.300">
    <property type="entry name" value="P-loop containing nucleotide triphosphate hydrolases"/>
    <property type="match status" value="1"/>
</dbReference>
<proteinExistence type="predicted"/>
<organism evidence="1 2">
    <name type="scientific">Novosphingobium pentaromativorans</name>
    <dbReference type="NCBI Taxonomy" id="205844"/>
    <lineage>
        <taxon>Bacteria</taxon>
        <taxon>Pseudomonadati</taxon>
        <taxon>Pseudomonadota</taxon>
        <taxon>Alphaproteobacteria</taxon>
        <taxon>Sphingomonadales</taxon>
        <taxon>Sphingomonadaceae</taxon>
        <taxon>Novosphingobium</taxon>
    </lineage>
</organism>
<dbReference type="Pfam" id="PF06564">
    <property type="entry name" value="CBP_BcsQ"/>
    <property type="match status" value="2"/>
</dbReference>
<dbReference type="Proteomes" id="UP000249082">
    <property type="component" value="Unassembled WGS sequence"/>
</dbReference>
<accession>A0A2W5Q8S8</accession>
<comment type="caution">
    <text evidence="1">The sequence shown here is derived from an EMBL/GenBank/DDBJ whole genome shotgun (WGS) entry which is preliminary data.</text>
</comment>